<dbReference type="EMBL" id="KZ988034">
    <property type="protein sequence ID" value="RKP13391.1"/>
    <property type="molecule type" value="Genomic_DNA"/>
</dbReference>
<evidence type="ECO:0000256" key="1">
    <source>
        <dbReference type="SAM" id="MobiDB-lite"/>
    </source>
</evidence>
<feature type="compositionally biased region" description="Polar residues" evidence="1">
    <location>
        <begin position="135"/>
        <end position="147"/>
    </location>
</feature>
<feature type="compositionally biased region" description="Basic and acidic residues" evidence="1">
    <location>
        <begin position="183"/>
        <end position="194"/>
    </location>
</feature>
<feature type="compositionally biased region" description="Low complexity" evidence="1">
    <location>
        <begin position="199"/>
        <end position="217"/>
    </location>
</feature>
<feature type="compositionally biased region" description="Acidic residues" evidence="1">
    <location>
        <begin position="65"/>
        <end position="76"/>
    </location>
</feature>
<name>A0A4P9Y5C9_9FUNG</name>
<evidence type="ECO:0000313" key="2">
    <source>
        <dbReference type="EMBL" id="RKP13391.1"/>
    </source>
</evidence>
<feature type="compositionally biased region" description="Polar residues" evidence="1">
    <location>
        <begin position="1"/>
        <end position="21"/>
    </location>
</feature>
<keyword evidence="3" id="KW-1185">Reference proteome</keyword>
<evidence type="ECO:0000313" key="3">
    <source>
        <dbReference type="Proteomes" id="UP000267251"/>
    </source>
</evidence>
<sequence>MPPITSLSSPKDTFMPNTSMVQGPRLRKEGERPLPPLQTHPDGLASQDLQTPSDPPPPLPRGHEEEGEEDEEEEEGQVPASGGPSHYQPVDTYHIQGPGSGEMTFGVPLPSLDPARDTCHPAPSSPLTHAHPSVKSYSPQSRASPSGSHMDHDRQRFPSGPRMNHDATVLGGMPPLMTQTGEAEGRQDERRGGGKDAFSFSPSLESSSEASHSTNISTEPRLSHSQDPLESVYPIMEDPRVITSKKRKVLEQREEQVEELILEDPKDQEERLIRERRQKLARLQAQFLPQTQPLLSTSRAKGKFRVAWW</sequence>
<protein>
    <submittedName>
        <fullName evidence="2">Uncharacterized protein</fullName>
    </submittedName>
</protein>
<gene>
    <name evidence="2" type="ORF">BJ684DRAFT_20119</name>
</gene>
<reference evidence="3" key="1">
    <citation type="journal article" date="2018" name="Nat. Microbiol.">
        <title>Leveraging single-cell genomics to expand the fungal tree of life.</title>
        <authorList>
            <person name="Ahrendt S.R."/>
            <person name="Quandt C.A."/>
            <person name="Ciobanu D."/>
            <person name="Clum A."/>
            <person name="Salamov A."/>
            <person name="Andreopoulos B."/>
            <person name="Cheng J.F."/>
            <person name="Woyke T."/>
            <person name="Pelin A."/>
            <person name="Henrissat B."/>
            <person name="Reynolds N.K."/>
            <person name="Benny G.L."/>
            <person name="Smith M.E."/>
            <person name="James T.Y."/>
            <person name="Grigoriev I.V."/>
        </authorList>
    </citation>
    <scope>NUCLEOTIDE SEQUENCE [LARGE SCALE GENOMIC DNA]</scope>
</reference>
<feature type="region of interest" description="Disordered" evidence="1">
    <location>
        <begin position="1"/>
        <end position="236"/>
    </location>
</feature>
<organism evidence="2 3">
    <name type="scientific">Piptocephalis cylindrospora</name>
    <dbReference type="NCBI Taxonomy" id="1907219"/>
    <lineage>
        <taxon>Eukaryota</taxon>
        <taxon>Fungi</taxon>
        <taxon>Fungi incertae sedis</taxon>
        <taxon>Zoopagomycota</taxon>
        <taxon>Zoopagomycotina</taxon>
        <taxon>Zoopagomycetes</taxon>
        <taxon>Zoopagales</taxon>
        <taxon>Piptocephalidaceae</taxon>
        <taxon>Piptocephalis</taxon>
    </lineage>
</organism>
<dbReference type="AlphaFoldDB" id="A0A4P9Y5C9"/>
<accession>A0A4P9Y5C9</accession>
<dbReference type="Proteomes" id="UP000267251">
    <property type="component" value="Unassembled WGS sequence"/>
</dbReference>
<proteinExistence type="predicted"/>
<feature type="compositionally biased region" description="Polar residues" evidence="1">
    <location>
        <begin position="218"/>
        <end position="228"/>
    </location>
</feature>